<dbReference type="GO" id="GO:0016208">
    <property type="term" value="F:AMP binding"/>
    <property type="evidence" value="ECO:0007669"/>
    <property type="project" value="TreeGrafter"/>
</dbReference>
<comment type="catalytic activity">
    <reaction evidence="1 11">
        <text>AMP + diphosphate = 5-phospho-alpha-D-ribose 1-diphosphate + adenine</text>
        <dbReference type="Rhea" id="RHEA:16609"/>
        <dbReference type="ChEBI" id="CHEBI:16708"/>
        <dbReference type="ChEBI" id="CHEBI:33019"/>
        <dbReference type="ChEBI" id="CHEBI:58017"/>
        <dbReference type="ChEBI" id="CHEBI:456215"/>
        <dbReference type="EC" id="2.4.2.7"/>
    </reaction>
</comment>
<keyword evidence="8 11" id="KW-0328">Glycosyltransferase</keyword>
<evidence type="ECO:0000313" key="13">
    <source>
        <dbReference type="EMBL" id="SHG46731.1"/>
    </source>
</evidence>
<evidence type="ECO:0000256" key="9">
    <source>
        <dbReference type="ARBA" id="ARBA00022679"/>
    </source>
</evidence>
<reference evidence="13 14" key="1">
    <citation type="submission" date="2016-11" db="EMBL/GenBank/DDBJ databases">
        <authorList>
            <person name="Jaros S."/>
            <person name="Januszkiewicz K."/>
            <person name="Wedrychowicz H."/>
        </authorList>
    </citation>
    <scope>NUCLEOTIDE SEQUENCE [LARGE SCALE GENOMIC DNA]</scope>
    <source>
        <strain evidence="13 14">DSM 21986</strain>
    </source>
</reference>
<dbReference type="PANTHER" id="PTHR32315">
    <property type="entry name" value="ADENINE PHOSPHORIBOSYLTRANSFERASE"/>
    <property type="match status" value="1"/>
</dbReference>
<dbReference type="EMBL" id="FQUS01000029">
    <property type="protein sequence ID" value="SHG46731.1"/>
    <property type="molecule type" value="Genomic_DNA"/>
</dbReference>
<name>A0A1M5K1W6_9BACT</name>
<dbReference type="FunFam" id="3.40.50.2020:FF:000021">
    <property type="entry name" value="Adenine phosphoribosyltransferase"/>
    <property type="match status" value="1"/>
</dbReference>
<evidence type="ECO:0000256" key="4">
    <source>
        <dbReference type="ARBA" id="ARBA00004659"/>
    </source>
</evidence>
<evidence type="ECO:0000313" key="14">
    <source>
        <dbReference type="Proteomes" id="UP000184041"/>
    </source>
</evidence>
<sequence>MGMDQVKQQIIALLKENIRNIPDFPQPGIQFKDITPLLQNPDTLELTSRVLARPFRKKNIDYVVGLESRGFLFGTNLAQDLHAGFIPIRKPGKLPAETLSATYALEYGNDTVEIHKDAFSEGARVLVHDDLIATGGSAAAATELVEELGGKVVGYSFIIALETLRGTDLLAPGVPVKVLLSL</sequence>
<dbReference type="UniPathway" id="UPA00588">
    <property type="reaction ID" value="UER00646"/>
</dbReference>
<dbReference type="STRING" id="1194090.SAMN05443144_12921"/>
<dbReference type="GO" id="GO:0002055">
    <property type="term" value="F:adenine binding"/>
    <property type="evidence" value="ECO:0007669"/>
    <property type="project" value="TreeGrafter"/>
</dbReference>
<dbReference type="InterPro" id="IPR050054">
    <property type="entry name" value="UPRTase/APRTase"/>
</dbReference>
<accession>A0A1M5K1W6</accession>
<dbReference type="GO" id="GO:0006166">
    <property type="term" value="P:purine ribonucleoside salvage"/>
    <property type="evidence" value="ECO:0007669"/>
    <property type="project" value="UniProtKB-UniRule"/>
</dbReference>
<dbReference type="Pfam" id="PF00156">
    <property type="entry name" value="Pribosyltran"/>
    <property type="match status" value="1"/>
</dbReference>
<evidence type="ECO:0000256" key="1">
    <source>
        <dbReference type="ARBA" id="ARBA00000868"/>
    </source>
</evidence>
<dbReference type="InterPro" id="IPR000836">
    <property type="entry name" value="PRTase_dom"/>
</dbReference>
<dbReference type="InterPro" id="IPR005764">
    <property type="entry name" value="Ade_phspho_trans"/>
</dbReference>
<dbReference type="NCBIfam" id="NF002636">
    <property type="entry name" value="PRK02304.1-5"/>
    <property type="match status" value="1"/>
</dbReference>
<organism evidence="13 14">
    <name type="scientific">Fodinibius roseus</name>
    <dbReference type="NCBI Taxonomy" id="1194090"/>
    <lineage>
        <taxon>Bacteria</taxon>
        <taxon>Pseudomonadati</taxon>
        <taxon>Balneolota</taxon>
        <taxon>Balneolia</taxon>
        <taxon>Balneolales</taxon>
        <taxon>Balneolaceae</taxon>
        <taxon>Fodinibius</taxon>
    </lineage>
</organism>
<gene>
    <name evidence="11" type="primary">apt</name>
    <name evidence="13" type="ORF">SAMN05443144_12921</name>
</gene>
<dbReference type="GO" id="GO:0044209">
    <property type="term" value="P:AMP salvage"/>
    <property type="evidence" value="ECO:0007669"/>
    <property type="project" value="UniProtKB-UniRule"/>
</dbReference>
<evidence type="ECO:0000256" key="7">
    <source>
        <dbReference type="ARBA" id="ARBA00022490"/>
    </source>
</evidence>
<evidence type="ECO:0000256" key="5">
    <source>
        <dbReference type="ARBA" id="ARBA00008391"/>
    </source>
</evidence>
<evidence type="ECO:0000256" key="6">
    <source>
        <dbReference type="ARBA" id="ARBA00011893"/>
    </source>
</evidence>
<dbReference type="GO" id="GO:0003999">
    <property type="term" value="F:adenine phosphoribosyltransferase activity"/>
    <property type="evidence" value="ECO:0007669"/>
    <property type="project" value="UniProtKB-UniRule"/>
</dbReference>
<evidence type="ECO:0000256" key="10">
    <source>
        <dbReference type="ARBA" id="ARBA00022726"/>
    </source>
</evidence>
<evidence type="ECO:0000256" key="3">
    <source>
        <dbReference type="ARBA" id="ARBA00004496"/>
    </source>
</evidence>
<keyword evidence="10 11" id="KW-0660">Purine salvage</keyword>
<evidence type="ECO:0000256" key="8">
    <source>
        <dbReference type="ARBA" id="ARBA00022676"/>
    </source>
</evidence>
<dbReference type="CDD" id="cd06223">
    <property type="entry name" value="PRTases_typeI"/>
    <property type="match status" value="1"/>
</dbReference>
<dbReference type="GO" id="GO:0005737">
    <property type="term" value="C:cytoplasm"/>
    <property type="evidence" value="ECO:0007669"/>
    <property type="project" value="UniProtKB-SubCell"/>
</dbReference>
<keyword evidence="14" id="KW-1185">Reference proteome</keyword>
<dbReference type="SUPFAM" id="SSF53271">
    <property type="entry name" value="PRTase-like"/>
    <property type="match status" value="1"/>
</dbReference>
<dbReference type="Gene3D" id="3.40.50.2020">
    <property type="match status" value="1"/>
</dbReference>
<evidence type="ECO:0000259" key="12">
    <source>
        <dbReference type="Pfam" id="PF00156"/>
    </source>
</evidence>
<keyword evidence="9 11" id="KW-0808">Transferase</keyword>
<keyword evidence="7 11" id="KW-0963">Cytoplasm</keyword>
<comment type="subunit">
    <text evidence="11">Homodimer.</text>
</comment>
<dbReference type="InterPro" id="IPR029057">
    <property type="entry name" value="PRTase-like"/>
</dbReference>
<dbReference type="GO" id="GO:0006168">
    <property type="term" value="P:adenine salvage"/>
    <property type="evidence" value="ECO:0007669"/>
    <property type="project" value="InterPro"/>
</dbReference>
<comment type="similarity">
    <text evidence="5 11">Belongs to the purine/pyrimidine phosphoribosyltransferase family.</text>
</comment>
<dbReference type="EC" id="2.4.2.7" evidence="6 11"/>
<dbReference type="AlphaFoldDB" id="A0A1M5K1W6"/>
<dbReference type="NCBIfam" id="NF002634">
    <property type="entry name" value="PRK02304.1-3"/>
    <property type="match status" value="1"/>
</dbReference>
<comment type="pathway">
    <text evidence="4 11">Purine metabolism; AMP biosynthesis via salvage pathway; AMP from adenine: step 1/1.</text>
</comment>
<dbReference type="HAMAP" id="MF_00004">
    <property type="entry name" value="Aden_phosphoribosyltr"/>
    <property type="match status" value="1"/>
</dbReference>
<dbReference type="PANTHER" id="PTHR32315:SF3">
    <property type="entry name" value="ADENINE PHOSPHORIBOSYLTRANSFERASE"/>
    <property type="match status" value="1"/>
</dbReference>
<evidence type="ECO:0000256" key="11">
    <source>
        <dbReference type="HAMAP-Rule" id="MF_00004"/>
    </source>
</evidence>
<comment type="function">
    <text evidence="2 11">Catalyzes a salvage reaction resulting in the formation of AMP, that is energically less costly than de novo synthesis.</text>
</comment>
<evidence type="ECO:0000256" key="2">
    <source>
        <dbReference type="ARBA" id="ARBA00003968"/>
    </source>
</evidence>
<dbReference type="Proteomes" id="UP000184041">
    <property type="component" value="Unassembled WGS sequence"/>
</dbReference>
<comment type="subcellular location">
    <subcellularLocation>
        <location evidence="3 11">Cytoplasm</location>
    </subcellularLocation>
</comment>
<dbReference type="NCBIfam" id="TIGR01090">
    <property type="entry name" value="apt"/>
    <property type="match status" value="1"/>
</dbReference>
<proteinExistence type="inferred from homology"/>
<feature type="domain" description="Phosphoribosyltransferase" evidence="12">
    <location>
        <begin position="37"/>
        <end position="155"/>
    </location>
</feature>
<protein>
    <recommendedName>
        <fullName evidence="6 11">Adenine phosphoribosyltransferase</fullName>
        <shortName evidence="11">APRT</shortName>
        <ecNumber evidence="6 11">2.4.2.7</ecNumber>
    </recommendedName>
</protein>